<proteinExistence type="predicted"/>
<feature type="region of interest" description="Disordered" evidence="1">
    <location>
        <begin position="170"/>
        <end position="191"/>
    </location>
</feature>
<evidence type="ECO:0000313" key="2">
    <source>
        <dbReference type="EMBL" id="KAK3365119.1"/>
    </source>
</evidence>
<protein>
    <submittedName>
        <fullName evidence="2">Uncharacterized protein</fullName>
    </submittedName>
</protein>
<dbReference type="EMBL" id="JAULSN010000009">
    <property type="protein sequence ID" value="KAK3365119.1"/>
    <property type="molecule type" value="Genomic_DNA"/>
</dbReference>
<comment type="caution">
    <text evidence="2">The sequence shown here is derived from an EMBL/GenBank/DDBJ whole genome shotgun (WGS) entry which is preliminary data.</text>
</comment>
<gene>
    <name evidence="2" type="ORF">B0T24DRAFT_598421</name>
</gene>
<reference evidence="2" key="2">
    <citation type="submission" date="2023-06" db="EMBL/GenBank/DDBJ databases">
        <authorList>
            <consortium name="Lawrence Berkeley National Laboratory"/>
            <person name="Haridas S."/>
            <person name="Hensen N."/>
            <person name="Bonometti L."/>
            <person name="Westerberg I."/>
            <person name="Brannstrom I.O."/>
            <person name="Guillou S."/>
            <person name="Cros-Aarteil S."/>
            <person name="Calhoun S."/>
            <person name="Kuo A."/>
            <person name="Mondo S."/>
            <person name="Pangilinan J."/>
            <person name="Riley R."/>
            <person name="Labutti K."/>
            <person name="Andreopoulos B."/>
            <person name="Lipzen A."/>
            <person name="Chen C."/>
            <person name="Yanf M."/>
            <person name="Daum C."/>
            <person name="Ng V."/>
            <person name="Clum A."/>
            <person name="Steindorff A."/>
            <person name="Ohm R."/>
            <person name="Martin F."/>
            <person name="Silar P."/>
            <person name="Natvig D."/>
            <person name="Lalanne C."/>
            <person name="Gautier V."/>
            <person name="Ament-Velasquez S.L."/>
            <person name="Kruys A."/>
            <person name="Hutchinson M.I."/>
            <person name="Powell A.J."/>
            <person name="Barry K."/>
            <person name="Miller A.N."/>
            <person name="Grigoriev I.V."/>
            <person name="Debuchy R."/>
            <person name="Gladieux P."/>
            <person name="Thoren M.H."/>
            <person name="Johannesson H."/>
        </authorList>
    </citation>
    <scope>NUCLEOTIDE SEQUENCE</scope>
    <source>
        <strain evidence="2">CBS 958.72</strain>
    </source>
</reference>
<evidence type="ECO:0000256" key="1">
    <source>
        <dbReference type="SAM" id="MobiDB-lite"/>
    </source>
</evidence>
<sequence length="215" mass="24017">MARPASLSPTPNSAFQTPTNKPMVGLCLFAECFRSGHLPDDAHWIYLAARLCVFDQCSRFDVAYLAVTLYHYNTNRWEVDLESMRKGETGYTGVLEKMSSEVPTCGTERLERKLRVDVERLIPIRRETRLKTVMFPYAVAARHGISLGILEIDSRQIPRGFPAIPEKDGLATEKAQAAEDSPPASTAADSLPSYEAATGIRTRVVKGDNMQPFWH</sequence>
<name>A0AAE0JVJ9_9PEZI</name>
<evidence type="ECO:0000313" key="3">
    <source>
        <dbReference type="Proteomes" id="UP001287356"/>
    </source>
</evidence>
<accession>A0AAE0JVJ9</accession>
<keyword evidence="3" id="KW-1185">Reference proteome</keyword>
<reference evidence="2" key="1">
    <citation type="journal article" date="2023" name="Mol. Phylogenet. Evol.">
        <title>Genome-scale phylogeny and comparative genomics of the fungal order Sordariales.</title>
        <authorList>
            <person name="Hensen N."/>
            <person name="Bonometti L."/>
            <person name="Westerberg I."/>
            <person name="Brannstrom I.O."/>
            <person name="Guillou S."/>
            <person name="Cros-Aarteil S."/>
            <person name="Calhoun S."/>
            <person name="Haridas S."/>
            <person name="Kuo A."/>
            <person name="Mondo S."/>
            <person name="Pangilinan J."/>
            <person name="Riley R."/>
            <person name="LaButti K."/>
            <person name="Andreopoulos B."/>
            <person name="Lipzen A."/>
            <person name="Chen C."/>
            <person name="Yan M."/>
            <person name="Daum C."/>
            <person name="Ng V."/>
            <person name="Clum A."/>
            <person name="Steindorff A."/>
            <person name="Ohm R.A."/>
            <person name="Martin F."/>
            <person name="Silar P."/>
            <person name="Natvig D.O."/>
            <person name="Lalanne C."/>
            <person name="Gautier V."/>
            <person name="Ament-Velasquez S.L."/>
            <person name="Kruys A."/>
            <person name="Hutchinson M.I."/>
            <person name="Powell A.J."/>
            <person name="Barry K."/>
            <person name="Miller A.N."/>
            <person name="Grigoriev I.V."/>
            <person name="Debuchy R."/>
            <person name="Gladieux P."/>
            <person name="Hiltunen Thoren M."/>
            <person name="Johannesson H."/>
        </authorList>
    </citation>
    <scope>NUCLEOTIDE SEQUENCE</scope>
    <source>
        <strain evidence="2">CBS 958.72</strain>
    </source>
</reference>
<organism evidence="2 3">
    <name type="scientific">Lasiosphaeria ovina</name>
    <dbReference type="NCBI Taxonomy" id="92902"/>
    <lineage>
        <taxon>Eukaryota</taxon>
        <taxon>Fungi</taxon>
        <taxon>Dikarya</taxon>
        <taxon>Ascomycota</taxon>
        <taxon>Pezizomycotina</taxon>
        <taxon>Sordariomycetes</taxon>
        <taxon>Sordariomycetidae</taxon>
        <taxon>Sordariales</taxon>
        <taxon>Lasiosphaeriaceae</taxon>
        <taxon>Lasiosphaeria</taxon>
    </lineage>
</organism>
<dbReference type="Proteomes" id="UP001287356">
    <property type="component" value="Unassembled WGS sequence"/>
</dbReference>
<dbReference type="AlphaFoldDB" id="A0AAE0JVJ9"/>